<comment type="caution">
    <text evidence="2">The sequence shown here is derived from an EMBL/GenBank/DDBJ whole genome shotgun (WGS) entry which is preliminary data.</text>
</comment>
<evidence type="ECO:0000256" key="1">
    <source>
        <dbReference type="SAM" id="MobiDB-lite"/>
    </source>
</evidence>
<sequence length="494" mass="55882">MPTSMKRSLARVRPSRVSKAAVVKVAERTARSRSRSRPVKFRARREARVSRPVTAKALRPKSKAAKAAQDDEEESEEEETDDEDSDDDQMEKWEEKLLEMEEVKMSDLDPRAKLAPHLASTAKPVPYQLVIPCSDLGPTIDGFLFELANYRKALIGTEWADVRIEVSVIGNKVVSLDDDVERISWKIREGMTPHVLLGCGAFRNSAAKLWISYGRPGGFEKIIFQGYRFMKEKKAFLWGVSTSQNARHMRVHGISTKFGLVNGYLNGYISRPQCPELFRTIADATEDSEYATRHYAKDGIIVRFRMYAGITSPYMNRGGLQNKFEKKGEKITADQRSDVRKAEERWGASELNRLFPHLIGPPKPRRDKKTMEVNFYYSGCPPGESRRKRIAPRLLDSDRVKYKQENPKLQGCAAWKLYEGYKRARTMAEAAKFGSRPIDFAHDYNWGFLSVVGLSTATPWEVEVIDSSGAGVSSNKKGRLPAVASSEEKFVKVP</sequence>
<feature type="region of interest" description="Disordered" evidence="1">
    <location>
        <begin position="1"/>
        <end position="90"/>
    </location>
</feature>
<evidence type="ECO:0000313" key="2">
    <source>
        <dbReference type="EMBL" id="CAE8618154.1"/>
    </source>
</evidence>
<feature type="compositionally biased region" description="Basic residues" evidence="1">
    <location>
        <begin position="31"/>
        <end position="43"/>
    </location>
</feature>
<gene>
    <name evidence="2" type="ORF">PGLA1383_LOCUS35800</name>
</gene>
<dbReference type="OrthoDB" id="441616at2759"/>
<evidence type="ECO:0000313" key="3">
    <source>
        <dbReference type="Proteomes" id="UP000654075"/>
    </source>
</evidence>
<reference evidence="2" key="1">
    <citation type="submission" date="2021-02" db="EMBL/GenBank/DDBJ databases">
        <authorList>
            <person name="Dougan E. K."/>
            <person name="Rhodes N."/>
            <person name="Thang M."/>
            <person name="Chan C."/>
        </authorList>
    </citation>
    <scope>NUCLEOTIDE SEQUENCE</scope>
</reference>
<name>A0A813FZY8_POLGL</name>
<feature type="compositionally biased region" description="Acidic residues" evidence="1">
    <location>
        <begin position="70"/>
        <end position="89"/>
    </location>
</feature>
<dbReference type="Proteomes" id="UP000654075">
    <property type="component" value="Unassembled WGS sequence"/>
</dbReference>
<feature type="region of interest" description="Disordered" evidence="1">
    <location>
        <begin position="470"/>
        <end position="494"/>
    </location>
</feature>
<accession>A0A813FZY8</accession>
<organism evidence="2 3">
    <name type="scientific">Polarella glacialis</name>
    <name type="common">Dinoflagellate</name>
    <dbReference type="NCBI Taxonomy" id="89957"/>
    <lineage>
        <taxon>Eukaryota</taxon>
        <taxon>Sar</taxon>
        <taxon>Alveolata</taxon>
        <taxon>Dinophyceae</taxon>
        <taxon>Suessiales</taxon>
        <taxon>Suessiaceae</taxon>
        <taxon>Polarella</taxon>
    </lineage>
</organism>
<dbReference type="EMBL" id="CAJNNV010026425">
    <property type="protein sequence ID" value="CAE8618154.1"/>
    <property type="molecule type" value="Genomic_DNA"/>
</dbReference>
<dbReference type="AlphaFoldDB" id="A0A813FZY8"/>
<keyword evidence="3" id="KW-1185">Reference proteome</keyword>
<protein>
    <submittedName>
        <fullName evidence="2">Uncharacterized protein</fullName>
    </submittedName>
</protein>
<proteinExistence type="predicted"/>